<dbReference type="Proteomes" id="UP000695022">
    <property type="component" value="Unplaced"/>
</dbReference>
<accession>A0ABM1F1Z3</accession>
<dbReference type="RefSeq" id="XP_014678464.1">
    <property type="nucleotide sequence ID" value="XM_014822978.1"/>
</dbReference>
<sequence>MEEDAQLLRAESRSMMTRLSIHSKRSDLLDTASLADLSGSSPSLRACPFSQLPPPAIKLTGANEAAGMPPLLGLQQANNERAEAWMATTPTTVGVEVTTDIGATETDSKASARRFPRFRLRKKKKRKQKSSLCTII</sequence>
<proteinExistence type="predicted"/>
<gene>
    <name evidence="2" type="primary">LOC106818257</name>
</gene>
<name>A0ABM1F1Z3_PRICU</name>
<reference evidence="2" key="1">
    <citation type="submission" date="2025-08" db="UniProtKB">
        <authorList>
            <consortium name="RefSeq"/>
        </authorList>
    </citation>
    <scope>IDENTIFICATION</scope>
</reference>
<evidence type="ECO:0000313" key="2">
    <source>
        <dbReference type="RefSeq" id="XP_014678464.1"/>
    </source>
</evidence>
<protein>
    <submittedName>
        <fullName evidence="2">Uncharacterized protein LOC106818257</fullName>
    </submittedName>
</protein>
<organism evidence="1 2">
    <name type="scientific">Priapulus caudatus</name>
    <name type="common">Priapulid worm</name>
    <dbReference type="NCBI Taxonomy" id="37621"/>
    <lineage>
        <taxon>Eukaryota</taxon>
        <taxon>Metazoa</taxon>
        <taxon>Ecdysozoa</taxon>
        <taxon>Scalidophora</taxon>
        <taxon>Priapulida</taxon>
        <taxon>Priapulimorpha</taxon>
        <taxon>Priapulimorphida</taxon>
        <taxon>Priapulidae</taxon>
        <taxon>Priapulus</taxon>
    </lineage>
</organism>
<keyword evidence="1" id="KW-1185">Reference proteome</keyword>
<dbReference type="GeneID" id="106818257"/>
<evidence type="ECO:0000313" key="1">
    <source>
        <dbReference type="Proteomes" id="UP000695022"/>
    </source>
</evidence>